<keyword evidence="1 4" id="KW-0812">Transmembrane</keyword>
<sequence length="86" mass="9793">MGSFVTLLVAICWKSNLFLEDLRLGWDIRLLARIFSGIMISVMAFTVIVWCVESNRPVFVSMFSPARLVVVVIVTLLILQANSFWK</sequence>
<evidence type="ECO:0000256" key="2">
    <source>
        <dbReference type="ARBA" id="ARBA00022989"/>
    </source>
</evidence>
<dbReference type="GO" id="GO:0022857">
    <property type="term" value="F:transmembrane transporter activity"/>
    <property type="evidence" value="ECO:0007669"/>
    <property type="project" value="InterPro"/>
</dbReference>
<gene>
    <name evidence="5" type="ORF">TAV2_LOCUS24384</name>
</gene>
<organism evidence="5 6">
    <name type="scientific">Thlaspi arvense</name>
    <name type="common">Field penny-cress</name>
    <dbReference type="NCBI Taxonomy" id="13288"/>
    <lineage>
        <taxon>Eukaryota</taxon>
        <taxon>Viridiplantae</taxon>
        <taxon>Streptophyta</taxon>
        <taxon>Embryophyta</taxon>
        <taxon>Tracheophyta</taxon>
        <taxon>Spermatophyta</taxon>
        <taxon>Magnoliopsida</taxon>
        <taxon>eudicotyledons</taxon>
        <taxon>Gunneridae</taxon>
        <taxon>Pentapetalae</taxon>
        <taxon>rosids</taxon>
        <taxon>malvids</taxon>
        <taxon>Brassicales</taxon>
        <taxon>Brassicaceae</taxon>
        <taxon>Thlaspideae</taxon>
        <taxon>Thlaspi</taxon>
    </lineage>
</organism>
<evidence type="ECO:0000313" key="5">
    <source>
        <dbReference type="EMBL" id="CAH2079899.1"/>
    </source>
</evidence>
<dbReference type="AlphaFoldDB" id="A0AAU9TD00"/>
<dbReference type="PANTHER" id="PTHR31218">
    <property type="entry name" value="WAT1-RELATED PROTEIN"/>
    <property type="match status" value="1"/>
</dbReference>
<evidence type="ECO:0000256" key="4">
    <source>
        <dbReference type="SAM" id="Phobius"/>
    </source>
</evidence>
<dbReference type="GO" id="GO:0016020">
    <property type="term" value="C:membrane"/>
    <property type="evidence" value="ECO:0007669"/>
    <property type="project" value="InterPro"/>
</dbReference>
<evidence type="ECO:0000256" key="1">
    <source>
        <dbReference type="ARBA" id="ARBA00022692"/>
    </source>
</evidence>
<dbReference type="Proteomes" id="UP000836841">
    <property type="component" value="Chromosome 7"/>
</dbReference>
<keyword evidence="3 4" id="KW-0472">Membrane</keyword>
<feature type="transmembrane region" description="Helical" evidence="4">
    <location>
        <begin position="64"/>
        <end position="85"/>
    </location>
</feature>
<proteinExistence type="predicted"/>
<name>A0AAU9TD00_THLAR</name>
<keyword evidence="2 4" id="KW-1133">Transmembrane helix</keyword>
<reference evidence="5 6" key="1">
    <citation type="submission" date="2022-03" db="EMBL/GenBank/DDBJ databases">
        <authorList>
            <person name="Nunn A."/>
            <person name="Chopra R."/>
            <person name="Nunn A."/>
            <person name="Contreras Garrido A."/>
        </authorList>
    </citation>
    <scope>NUCLEOTIDE SEQUENCE [LARGE SCALE GENOMIC DNA]</scope>
</reference>
<evidence type="ECO:0000313" key="6">
    <source>
        <dbReference type="Proteomes" id="UP000836841"/>
    </source>
</evidence>
<protein>
    <submittedName>
        <fullName evidence="5">Uncharacterized protein</fullName>
    </submittedName>
</protein>
<dbReference type="InterPro" id="IPR030184">
    <property type="entry name" value="WAT1-related"/>
</dbReference>
<feature type="non-terminal residue" evidence="5">
    <location>
        <position position="86"/>
    </location>
</feature>
<feature type="transmembrane region" description="Helical" evidence="4">
    <location>
        <begin position="30"/>
        <end position="52"/>
    </location>
</feature>
<evidence type="ECO:0000256" key="3">
    <source>
        <dbReference type="ARBA" id="ARBA00023136"/>
    </source>
</evidence>
<accession>A0AAU9TD00</accession>
<keyword evidence="6" id="KW-1185">Reference proteome</keyword>
<dbReference type="EMBL" id="OU466863">
    <property type="protein sequence ID" value="CAH2079899.1"/>
    <property type="molecule type" value="Genomic_DNA"/>
</dbReference>